<keyword evidence="1" id="KW-0547">Nucleotide-binding</keyword>
<name>A0ABU3Q2X1_9SPHN</name>
<dbReference type="InterPro" id="IPR005702">
    <property type="entry name" value="Wzc-like_C"/>
</dbReference>
<keyword evidence="2" id="KW-0067">ATP-binding</keyword>
<dbReference type="EMBL" id="JAVUPU010000001">
    <property type="protein sequence ID" value="MDT9597759.1"/>
    <property type="molecule type" value="Genomic_DNA"/>
</dbReference>
<dbReference type="PANTHER" id="PTHR32309:SF13">
    <property type="entry name" value="FERRIC ENTEROBACTIN TRANSPORT PROTEIN FEPE"/>
    <property type="match status" value="1"/>
</dbReference>
<sequence>MTKHSPLKAESLLERAAEIYDFGAALRRSPDPAPPSEVKADPALQSGIEPAIHEVSTPATTHSTGPVHEPAPRLAVRRPITGGGIVGVDRERLREGGFIVPEAPVGSLAEEFRIVKRQLLASIKAQSHLPEEKKRSILVCSAQTGEGKTFCAINLALSLAAEPDLDVLLVDGDFNKPEIFPTLGLEPGPGLIDAIGSETADVERFVVRTDIEGLSLLPAGRAANNVTELLGSDRTRQVLGDLVRDHPRRLVLFDSPPALMASPASVLAAHVGQLLIVVRADQTTDSDLREALGILSACDTVSLMLNAEAFAAGGRRYGNYYGYGQ</sequence>
<dbReference type="Gene3D" id="3.40.50.300">
    <property type="entry name" value="P-loop containing nucleotide triphosphate hydrolases"/>
    <property type="match status" value="1"/>
</dbReference>
<evidence type="ECO:0000313" key="5">
    <source>
        <dbReference type="Proteomes" id="UP001259572"/>
    </source>
</evidence>
<accession>A0ABU3Q2X1</accession>
<comment type="caution">
    <text evidence="4">The sequence shown here is derived from an EMBL/GenBank/DDBJ whole genome shotgun (WGS) entry which is preliminary data.</text>
</comment>
<dbReference type="Proteomes" id="UP001259572">
    <property type="component" value="Unassembled WGS sequence"/>
</dbReference>
<dbReference type="SUPFAM" id="SSF52540">
    <property type="entry name" value="P-loop containing nucleoside triphosphate hydrolases"/>
    <property type="match status" value="1"/>
</dbReference>
<dbReference type="PANTHER" id="PTHR32309">
    <property type="entry name" value="TYROSINE-PROTEIN KINASE"/>
    <property type="match status" value="1"/>
</dbReference>
<dbReference type="InterPro" id="IPR027417">
    <property type="entry name" value="P-loop_NTPase"/>
</dbReference>
<dbReference type="RefSeq" id="WP_315723216.1">
    <property type="nucleotide sequence ID" value="NZ_JAVUPU010000001.1"/>
</dbReference>
<evidence type="ECO:0000313" key="4">
    <source>
        <dbReference type="EMBL" id="MDT9597759.1"/>
    </source>
</evidence>
<feature type="region of interest" description="Disordered" evidence="3">
    <location>
        <begin position="56"/>
        <end position="76"/>
    </location>
</feature>
<evidence type="ECO:0000256" key="1">
    <source>
        <dbReference type="ARBA" id="ARBA00022741"/>
    </source>
</evidence>
<reference evidence="4 5" key="1">
    <citation type="submission" date="2023-05" db="EMBL/GenBank/DDBJ databases">
        <authorList>
            <person name="Guo Y."/>
        </authorList>
    </citation>
    <scope>NUCLEOTIDE SEQUENCE [LARGE SCALE GENOMIC DNA]</scope>
    <source>
        <strain evidence="4 5">GR2756</strain>
    </source>
</reference>
<dbReference type="CDD" id="cd05387">
    <property type="entry name" value="BY-kinase"/>
    <property type="match status" value="1"/>
</dbReference>
<evidence type="ECO:0000256" key="2">
    <source>
        <dbReference type="ARBA" id="ARBA00022840"/>
    </source>
</evidence>
<dbReference type="InterPro" id="IPR050445">
    <property type="entry name" value="Bact_polysacc_biosynth/exp"/>
</dbReference>
<gene>
    <name evidence="4" type="ORF">RQX22_02190</name>
</gene>
<keyword evidence="5" id="KW-1185">Reference proteome</keyword>
<protein>
    <submittedName>
        <fullName evidence="4">AAA family ATPase</fullName>
    </submittedName>
</protein>
<proteinExistence type="predicted"/>
<organism evidence="4 5">
    <name type="scientific">Sphingosinicella rhizophila</name>
    <dbReference type="NCBI Taxonomy" id="3050082"/>
    <lineage>
        <taxon>Bacteria</taxon>
        <taxon>Pseudomonadati</taxon>
        <taxon>Pseudomonadota</taxon>
        <taxon>Alphaproteobacteria</taxon>
        <taxon>Sphingomonadales</taxon>
        <taxon>Sphingosinicellaceae</taxon>
        <taxon>Sphingosinicella</taxon>
    </lineage>
</organism>
<evidence type="ECO:0000256" key="3">
    <source>
        <dbReference type="SAM" id="MobiDB-lite"/>
    </source>
</evidence>